<evidence type="ECO:0000313" key="2">
    <source>
        <dbReference type="EMBL" id="TFK19172.1"/>
    </source>
</evidence>
<dbReference type="EMBL" id="ML210356">
    <property type="protein sequence ID" value="TFK19172.1"/>
    <property type="molecule type" value="Genomic_DNA"/>
</dbReference>
<reference evidence="2 3" key="1">
    <citation type="journal article" date="2019" name="Nat. Ecol. Evol.">
        <title>Megaphylogeny resolves global patterns of mushroom evolution.</title>
        <authorList>
            <person name="Varga T."/>
            <person name="Krizsan K."/>
            <person name="Foldi C."/>
            <person name="Dima B."/>
            <person name="Sanchez-Garcia M."/>
            <person name="Sanchez-Ramirez S."/>
            <person name="Szollosi G.J."/>
            <person name="Szarkandi J.G."/>
            <person name="Papp V."/>
            <person name="Albert L."/>
            <person name="Andreopoulos W."/>
            <person name="Angelini C."/>
            <person name="Antonin V."/>
            <person name="Barry K.W."/>
            <person name="Bougher N.L."/>
            <person name="Buchanan P."/>
            <person name="Buyck B."/>
            <person name="Bense V."/>
            <person name="Catcheside P."/>
            <person name="Chovatia M."/>
            <person name="Cooper J."/>
            <person name="Damon W."/>
            <person name="Desjardin D."/>
            <person name="Finy P."/>
            <person name="Geml J."/>
            <person name="Haridas S."/>
            <person name="Hughes K."/>
            <person name="Justo A."/>
            <person name="Karasinski D."/>
            <person name="Kautmanova I."/>
            <person name="Kiss B."/>
            <person name="Kocsube S."/>
            <person name="Kotiranta H."/>
            <person name="LaButti K.M."/>
            <person name="Lechner B.E."/>
            <person name="Liimatainen K."/>
            <person name="Lipzen A."/>
            <person name="Lukacs Z."/>
            <person name="Mihaltcheva S."/>
            <person name="Morgado L.N."/>
            <person name="Niskanen T."/>
            <person name="Noordeloos M.E."/>
            <person name="Ohm R.A."/>
            <person name="Ortiz-Santana B."/>
            <person name="Ovrebo C."/>
            <person name="Racz N."/>
            <person name="Riley R."/>
            <person name="Savchenko A."/>
            <person name="Shiryaev A."/>
            <person name="Soop K."/>
            <person name="Spirin V."/>
            <person name="Szebenyi C."/>
            <person name="Tomsovsky M."/>
            <person name="Tulloss R.E."/>
            <person name="Uehling J."/>
            <person name="Grigoriev I.V."/>
            <person name="Vagvolgyi C."/>
            <person name="Papp T."/>
            <person name="Martin F.M."/>
            <person name="Miettinen O."/>
            <person name="Hibbett D.S."/>
            <person name="Nagy L.G."/>
        </authorList>
    </citation>
    <scope>NUCLEOTIDE SEQUENCE [LARGE SCALE GENOMIC DNA]</scope>
    <source>
        <strain evidence="2 3">CBS 121175</strain>
    </source>
</reference>
<keyword evidence="3" id="KW-1185">Reference proteome</keyword>
<protein>
    <recommendedName>
        <fullName evidence="1">G domain-containing protein</fullName>
    </recommendedName>
</protein>
<sequence>SVIAPIGAGKSSFINAVTGRADAVVGHGLESCTKELQEFKMPMPLELANKYPSLRSRNIVLVDTPGFDDIYTDDSEILRRISLWLAKHYSHDVTVGGIVYMADISKKRMHKSTRTNLEMFDKLCGLGSYRHVALVTTQWHTVLQKEGEDREQELRSTLWKEFISKGATIFRTTSFPGQLDGHHQILMHIIDCVGKQE</sequence>
<accession>A0A5C3KGL1</accession>
<feature type="non-terminal residue" evidence="2">
    <location>
        <position position="1"/>
    </location>
</feature>
<evidence type="ECO:0000313" key="3">
    <source>
        <dbReference type="Proteomes" id="UP000307440"/>
    </source>
</evidence>
<dbReference type="Proteomes" id="UP000307440">
    <property type="component" value="Unassembled WGS sequence"/>
</dbReference>
<organism evidence="2 3">
    <name type="scientific">Coprinopsis marcescibilis</name>
    <name type="common">Agaric fungus</name>
    <name type="synonym">Psathyrella marcescibilis</name>
    <dbReference type="NCBI Taxonomy" id="230819"/>
    <lineage>
        <taxon>Eukaryota</taxon>
        <taxon>Fungi</taxon>
        <taxon>Dikarya</taxon>
        <taxon>Basidiomycota</taxon>
        <taxon>Agaricomycotina</taxon>
        <taxon>Agaricomycetes</taxon>
        <taxon>Agaricomycetidae</taxon>
        <taxon>Agaricales</taxon>
        <taxon>Agaricineae</taxon>
        <taxon>Psathyrellaceae</taxon>
        <taxon>Coprinopsis</taxon>
    </lineage>
</organism>
<gene>
    <name evidence="2" type="ORF">FA15DRAFT_602033</name>
</gene>
<proteinExistence type="predicted"/>
<dbReference type="GO" id="GO:0005525">
    <property type="term" value="F:GTP binding"/>
    <property type="evidence" value="ECO:0007669"/>
    <property type="project" value="InterPro"/>
</dbReference>
<dbReference type="Gene3D" id="3.40.50.300">
    <property type="entry name" value="P-loop containing nucleotide triphosphate hydrolases"/>
    <property type="match status" value="1"/>
</dbReference>
<dbReference type="STRING" id="230819.A0A5C3KGL1"/>
<dbReference type="OrthoDB" id="8954335at2759"/>
<dbReference type="CDD" id="cd00882">
    <property type="entry name" value="Ras_like_GTPase"/>
    <property type="match status" value="1"/>
</dbReference>
<dbReference type="Pfam" id="PF01926">
    <property type="entry name" value="MMR_HSR1"/>
    <property type="match status" value="1"/>
</dbReference>
<dbReference type="InterPro" id="IPR027417">
    <property type="entry name" value="P-loop_NTPase"/>
</dbReference>
<feature type="domain" description="G" evidence="1">
    <location>
        <begin position="7"/>
        <end position="105"/>
    </location>
</feature>
<evidence type="ECO:0000259" key="1">
    <source>
        <dbReference type="Pfam" id="PF01926"/>
    </source>
</evidence>
<dbReference type="AlphaFoldDB" id="A0A5C3KGL1"/>
<dbReference type="InterPro" id="IPR006073">
    <property type="entry name" value="GTP-bd"/>
</dbReference>
<name>A0A5C3KGL1_COPMA</name>
<dbReference type="SUPFAM" id="SSF52540">
    <property type="entry name" value="P-loop containing nucleoside triphosphate hydrolases"/>
    <property type="match status" value="1"/>
</dbReference>